<dbReference type="InterPro" id="IPR003709">
    <property type="entry name" value="VanY-like_core_dom"/>
</dbReference>
<reference evidence="2 5" key="2">
    <citation type="journal article" date="2019" name="Nat. Med.">
        <title>A library of human gut bacterial isolates paired with longitudinal multiomics data enables mechanistic microbiome research.</title>
        <authorList>
            <person name="Poyet M."/>
            <person name="Groussin M."/>
            <person name="Gibbons S.M."/>
            <person name="Avila-Pacheco J."/>
            <person name="Jiang X."/>
            <person name="Kearney S.M."/>
            <person name="Perrotta A.R."/>
            <person name="Berdy B."/>
            <person name="Zhao S."/>
            <person name="Lieberman T.D."/>
            <person name="Swanson P.K."/>
            <person name="Smith M."/>
            <person name="Roesemann S."/>
            <person name="Alexander J.E."/>
            <person name="Rich S.A."/>
            <person name="Livny J."/>
            <person name="Vlamakis H."/>
            <person name="Clish C."/>
            <person name="Bullock K."/>
            <person name="Deik A."/>
            <person name="Scott J."/>
            <person name="Pierce K.A."/>
            <person name="Xavier R.J."/>
            <person name="Alm E.J."/>
        </authorList>
    </citation>
    <scope>NUCLEOTIDE SEQUENCE [LARGE SCALE GENOMIC DNA]</scope>
    <source>
        <strain evidence="2 5">BIOML-A13</strain>
    </source>
</reference>
<sequence length="249" mass="28119">MERMMTGDGRVRTFAECRNRRNRRTLLRVSVVLGVLLAAILALLFCLGRFAGRGPFAPGAAQAKYSPSSWSLIVVNRWNRIPDDYPAPKLTRLSNGESVDSRIYPDLQRMFDDMRAAGLHPEVTSAYRTEAVQRQLLDEKIFLYQNEGASKEEARRQASQWVAEPGTSEHELGLAVDINASGATSTKDSVNEHQWLADNAWRYGFILRYPRGKTDVTGNAYESWHYRYVGAEAAKAMHESGQTLEEYVK</sequence>
<dbReference type="Gene3D" id="3.30.1380.10">
    <property type="match status" value="1"/>
</dbReference>
<evidence type="ECO:0000259" key="1">
    <source>
        <dbReference type="Pfam" id="PF02557"/>
    </source>
</evidence>
<dbReference type="InterPro" id="IPR058193">
    <property type="entry name" value="VanY/YodJ_core_dom"/>
</dbReference>
<dbReference type="Proteomes" id="UP000451386">
    <property type="component" value="Unassembled WGS sequence"/>
</dbReference>
<dbReference type="SUPFAM" id="SSF55166">
    <property type="entry name" value="Hedgehog/DD-peptidase"/>
    <property type="match status" value="1"/>
</dbReference>
<reference evidence="3 4" key="1">
    <citation type="submission" date="2016-01" db="EMBL/GenBank/DDBJ databases">
        <authorList>
            <person name="Oliw E.H."/>
        </authorList>
    </citation>
    <scope>NUCLEOTIDE SEQUENCE [LARGE SCALE GENOMIC DNA]</scope>
    <source>
        <strain evidence="3 4">MJR8628B</strain>
    </source>
</reference>
<evidence type="ECO:0000313" key="3">
    <source>
        <dbReference type="EMBL" id="KWZ82510.1"/>
    </source>
</evidence>
<keyword evidence="3" id="KW-0378">Hydrolase</keyword>
<dbReference type="GeneID" id="93092622"/>
<dbReference type="EMBL" id="WDOP01000003">
    <property type="protein sequence ID" value="KAB7486806.1"/>
    <property type="molecule type" value="Genomic_DNA"/>
</dbReference>
<gene>
    <name evidence="2" type="ORF">GBA83_05215</name>
    <name evidence="3" type="ORF">HMPREF3196_00267</name>
</gene>
<dbReference type="RefSeq" id="WP_013363507.1">
    <property type="nucleotide sequence ID" value="NZ_AP018132.1"/>
</dbReference>
<accession>A0A0H2PFB6</accession>
<dbReference type="InterPro" id="IPR052179">
    <property type="entry name" value="DD-CPase-like"/>
</dbReference>
<evidence type="ECO:0000313" key="5">
    <source>
        <dbReference type="Proteomes" id="UP000451386"/>
    </source>
</evidence>
<comment type="caution">
    <text evidence="2">The sequence shown here is derived from an EMBL/GenBank/DDBJ whole genome shotgun (WGS) entry which is preliminary data.</text>
</comment>
<keyword evidence="3" id="KW-0121">Carboxypeptidase</keyword>
<protein>
    <submittedName>
        <fullName evidence="2">M15 family metallopeptidase</fullName>
    </submittedName>
    <submittedName>
        <fullName evidence="3">Serine-type D-Ala-D-Ala carboxypeptidase</fullName>
    </submittedName>
</protein>
<dbReference type="AlphaFoldDB" id="A0A0H2PFB6"/>
<feature type="domain" description="D-alanyl-D-alanine carboxypeptidase-like core" evidence="1">
    <location>
        <begin position="98"/>
        <end position="230"/>
    </location>
</feature>
<evidence type="ECO:0000313" key="2">
    <source>
        <dbReference type="EMBL" id="KAB7486806.1"/>
    </source>
</evidence>
<dbReference type="Pfam" id="PF02557">
    <property type="entry name" value="VanY"/>
    <property type="match status" value="1"/>
</dbReference>
<dbReference type="Proteomes" id="UP000070092">
    <property type="component" value="Unassembled WGS sequence"/>
</dbReference>
<dbReference type="InterPro" id="IPR009045">
    <property type="entry name" value="Zn_M74/Hedgehog-like"/>
</dbReference>
<name>A0A0H2PFB6_BIFBI</name>
<dbReference type="PATRIC" id="fig|1681.47.peg.1730"/>
<organism evidence="2 5">
    <name type="scientific">Bifidobacterium bifidum</name>
    <dbReference type="NCBI Taxonomy" id="1681"/>
    <lineage>
        <taxon>Bacteria</taxon>
        <taxon>Bacillati</taxon>
        <taxon>Actinomycetota</taxon>
        <taxon>Actinomycetes</taxon>
        <taxon>Bifidobacteriales</taxon>
        <taxon>Bifidobacteriaceae</taxon>
        <taxon>Bifidobacterium</taxon>
    </lineage>
</organism>
<dbReference type="GO" id="GO:0004180">
    <property type="term" value="F:carboxypeptidase activity"/>
    <property type="evidence" value="ECO:0007669"/>
    <property type="project" value="UniProtKB-KW"/>
</dbReference>
<dbReference type="EMBL" id="LRPO01000012">
    <property type="protein sequence ID" value="KWZ82510.1"/>
    <property type="molecule type" value="Genomic_DNA"/>
</dbReference>
<dbReference type="CDD" id="cd14852">
    <property type="entry name" value="LD-carboxypeptidase"/>
    <property type="match status" value="1"/>
</dbReference>
<dbReference type="PANTHER" id="PTHR34385:SF1">
    <property type="entry name" value="PEPTIDOGLYCAN L-ALANYL-D-GLUTAMATE ENDOPEPTIDASE CWLK"/>
    <property type="match status" value="1"/>
</dbReference>
<dbReference type="GO" id="GO:0006508">
    <property type="term" value="P:proteolysis"/>
    <property type="evidence" value="ECO:0007669"/>
    <property type="project" value="InterPro"/>
</dbReference>
<dbReference type="PANTHER" id="PTHR34385">
    <property type="entry name" value="D-ALANYL-D-ALANINE CARBOXYPEPTIDASE"/>
    <property type="match status" value="1"/>
</dbReference>
<evidence type="ECO:0000313" key="4">
    <source>
        <dbReference type="Proteomes" id="UP000070092"/>
    </source>
</evidence>
<proteinExistence type="predicted"/>
<keyword evidence="3" id="KW-0645">Protease</keyword>